<name>A0A6H5HV56_9HEMI</name>
<evidence type="ECO:0000313" key="3">
    <source>
        <dbReference type="Proteomes" id="UP000479000"/>
    </source>
</evidence>
<dbReference type="Proteomes" id="UP000479000">
    <property type="component" value="Unassembled WGS sequence"/>
</dbReference>
<dbReference type="AlphaFoldDB" id="A0A6H5HV56"/>
<evidence type="ECO:0000256" key="1">
    <source>
        <dbReference type="SAM" id="MobiDB-lite"/>
    </source>
</evidence>
<proteinExistence type="predicted"/>
<gene>
    <name evidence="2" type="ORF">NTEN_LOCUS24282</name>
</gene>
<feature type="compositionally biased region" description="Polar residues" evidence="1">
    <location>
        <begin position="82"/>
        <end position="93"/>
    </location>
</feature>
<reference evidence="2 3" key="1">
    <citation type="submission" date="2020-02" db="EMBL/GenBank/DDBJ databases">
        <authorList>
            <person name="Ferguson B K."/>
        </authorList>
    </citation>
    <scope>NUCLEOTIDE SEQUENCE [LARGE SCALE GENOMIC DNA]</scope>
</reference>
<accession>A0A6H5HV56</accession>
<protein>
    <submittedName>
        <fullName evidence="2">Uncharacterized protein</fullName>
    </submittedName>
</protein>
<organism evidence="2 3">
    <name type="scientific">Nesidiocoris tenuis</name>
    <dbReference type="NCBI Taxonomy" id="355587"/>
    <lineage>
        <taxon>Eukaryota</taxon>
        <taxon>Metazoa</taxon>
        <taxon>Ecdysozoa</taxon>
        <taxon>Arthropoda</taxon>
        <taxon>Hexapoda</taxon>
        <taxon>Insecta</taxon>
        <taxon>Pterygota</taxon>
        <taxon>Neoptera</taxon>
        <taxon>Paraneoptera</taxon>
        <taxon>Hemiptera</taxon>
        <taxon>Heteroptera</taxon>
        <taxon>Panheteroptera</taxon>
        <taxon>Cimicomorpha</taxon>
        <taxon>Miridae</taxon>
        <taxon>Dicyphina</taxon>
        <taxon>Nesidiocoris</taxon>
    </lineage>
</organism>
<dbReference type="EMBL" id="CADCXU010035638">
    <property type="protein sequence ID" value="CAB0020721.1"/>
    <property type="molecule type" value="Genomic_DNA"/>
</dbReference>
<evidence type="ECO:0000313" key="2">
    <source>
        <dbReference type="EMBL" id="CAB0020721.1"/>
    </source>
</evidence>
<sequence length="93" mass="10353">MGRNVTVNQVANPGAAELRLRGPSHYRIPFRHSSRRRGFRLETFPSSAVPATVSLSVGRRRNMQPPGGYPGTGRTLIRRPPSDQSNFQLHYGP</sequence>
<keyword evidence="3" id="KW-1185">Reference proteome</keyword>
<feature type="region of interest" description="Disordered" evidence="1">
    <location>
        <begin position="59"/>
        <end position="93"/>
    </location>
</feature>